<evidence type="ECO:0000313" key="2">
    <source>
        <dbReference type="Proteomes" id="UP000036681"/>
    </source>
</evidence>
<organism evidence="2 3">
    <name type="scientific">Ascaris lumbricoides</name>
    <name type="common">Giant roundworm</name>
    <dbReference type="NCBI Taxonomy" id="6252"/>
    <lineage>
        <taxon>Eukaryota</taxon>
        <taxon>Metazoa</taxon>
        <taxon>Ecdysozoa</taxon>
        <taxon>Nematoda</taxon>
        <taxon>Chromadorea</taxon>
        <taxon>Rhabditida</taxon>
        <taxon>Spirurina</taxon>
        <taxon>Ascaridomorpha</taxon>
        <taxon>Ascaridoidea</taxon>
        <taxon>Ascarididae</taxon>
        <taxon>Ascaris</taxon>
    </lineage>
</organism>
<keyword evidence="1" id="KW-1133">Transmembrane helix</keyword>
<dbReference type="WBParaSite" id="ALUE_0000134501-mRNA-1">
    <property type="protein sequence ID" value="ALUE_0000134501-mRNA-1"/>
    <property type="gene ID" value="ALUE_0000134501"/>
</dbReference>
<feature type="transmembrane region" description="Helical" evidence="1">
    <location>
        <begin position="66"/>
        <end position="86"/>
    </location>
</feature>
<dbReference type="Proteomes" id="UP000036681">
    <property type="component" value="Unplaced"/>
</dbReference>
<sequence length="93" mass="10566">MTVRSIVSYCILFTAMEGSHAEFPHIPNCFLCVFAIFLWSVVHYIPVITVVPLPSNKVFRYSAHQFYFSFSGAILPLRFLCAFCLIELHCGGE</sequence>
<keyword evidence="1" id="KW-0812">Transmembrane</keyword>
<keyword evidence="1" id="KW-0472">Membrane</keyword>
<evidence type="ECO:0000313" key="3">
    <source>
        <dbReference type="WBParaSite" id="ALUE_0000134501-mRNA-1"/>
    </source>
</evidence>
<name>A0A0M3HIK0_ASCLU</name>
<evidence type="ECO:0000256" key="1">
    <source>
        <dbReference type="SAM" id="Phobius"/>
    </source>
</evidence>
<protein>
    <submittedName>
        <fullName evidence="3">Secreted protein</fullName>
    </submittedName>
</protein>
<proteinExistence type="predicted"/>
<keyword evidence="2" id="KW-1185">Reference proteome</keyword>
<reference evidence="3" key="1">
    <citation type="submission" date="2017-02" db="UniProtKB">
        <authorList>
            <consortium name="WormBaseParasite"/>
        </authorList>
    </citation>
    <scope>IDENTIFICATION</scope>
</reference>
<dbReference type="AlphaFoldDB" id="A0A0M3HIK0"/>
<feature type="transmembrane region" description="Helical" evidence="1">
    <location>
        <begin position="26"/>
        <end position="46"/>
    </location>
</feature>
<accession>A0A0M3HIK0</accession>